<evidence type="ECO:0000313" key="1">
    <source>
        <dbReference type="EMBL" id="TGO38796.1"/>
    </source>
</evidence>
<dbReference type="AlphaFoldDB" id="A0A4Z1GPE5"/>
<dbReference type="Proteomes" id="UP000297814">
    <property type="component" value="Unassembled WGS sequence"/>
</dbReference>
<gene>
    <name evidence="1" type="ORF">BHYA_0067g00270</name>
</gene>
<proteinExistence type="predicted"/>
<protein>
    <submittedName>
        <fullName evidence="1">Uncharacterized protein</fullName>
    </submittedName>
</protein>
<accession>A0A4Z1GPE5</accession>
<sequence length="78" mass="8331">MLIPKRGIAGTQIGFVPLQFLVEDKAHHGAVGLFDGVAVFEIFAELRGFALEEIEAVGADEVADRGPAELARGRVGRQ</sequence>
<organism evidence="1 2">
    <name type="scientific">Botrytis hyacinthi</name>
    <dbReference type="NCBI Taxonomy" id="278943"/>
    <lineage>
        <taxon>Eukaryota</taxon>
        <taxon>Fungi</taxon>
        <taxon>Dikarya</taxon>
        <taxon>Ascomycota</taxon>
        <taxon>Pezizomycotina</taxon>
        <taxon>Leotiomycetes</taxon>
        <taxon>Helotiales</taxon>
        <taxon>Sclerotiniaceae</taxon>
        <taxon>Botrytis</taxon>
    </lineage>
</organism>
<reference evidence="1 2" key="1">
    <citation type="submission" date="2017-12" db="EMBL/GenBank/DDBJ databases">
        <title>Comparative genomics of Botrytis spp.</title>
        <authorList>
            <person name="Valero-Jimenez C.A."/>
            <person name="Tapia P."/>
            <person name="Veloso J."/>
            <person name="Silva-Moreno E."/>
            <person name="Staats M."/>
            <person name="Valdes J.H."/>
            <person name="Van Kan J.A.L."/>
        </authorList>
    </citation>
    <scope>NUCLEOTIDE SEQUENCE [LARGE SCALE GENOMIC DNA]</scope>
    <source>
        <strain evidence="1 2">Bh0001</strain>
    </source>
</reference>
<keyword evidence="2" id="KW-1185">Reference proteome</keyword>
<comment type="caution">
    <text evidence="1">The sequence shown here is derived from an EMBL/GenBank/DDBJ whole genome shotgun (WGS) entry which is preliminary data.</text>
</comment>
<dbReference type="EMBL" id="PQXK01000067">
    <property type="protein sequence ID" value="TGO38796.1"/>
    <property type="molecule type" value="Genomic_DNA"/>
</dbReference>
<name>A0A4Z1GPE5_9HELO</name>
<evidence type="ECO:0000313" key="2">
    <source>
        <dbReference type="Proteomes" id="UP000297814"/>
    </source>
</evidence>